<evidence type="ECO:0000256" key="3">
    <source>
        <dbReference type="ARBA" id="ARBA00022741"/>
    </source>
</evidence>
<organism evidence="8">
    <name type="scientific">marine sediment metagenome</name>
    <dbReference type="NCBI Taxonomy" id="412755"/>
    <lineage>
        <taxon>unclassified sequences</taxon>
        <taxon>metagenomes</taxon>
        <taxon>ecological metagenomes</taxon>
    </lineage>
</organism>
<keyword evidence="5" id="KW-0067">ATP-binding</keyword>
<dbReference type="SUPFAM" id="SSF55874">
    <property type="entry name" value="ATPase domain of HSP90 chaperone/DNA topoisomerase II/histidine kinase"/>
    <property type="match status" value="1"/>
</dbReference>
<comment type="caution">
    <text evidence="8">The sequence shown here is derived from an EMBL/GenBank/DDBJ whole genome shotgun (WGS) entry which is preliminary data.</text>
</comment>
<keyword evidence="6" id="KW-0902">Two-component regulatory system</keyword>
<proteinExistence type="predicted"/>
<protein>
    <recommendedName>
        <fullName evidence="7">Histidine kinase domain-containing protein</fullName>
    </recommendedName>
</protein>
<dbReference type="InterPro" id="IPR005467">
    <property type="entry name" value="His_kinase_dom"/>
</dbReference>
<keyword evidence="4" id="KW-0418">Kinase</keyword>
<keyword evidence="3" id="KW-0547">Nucleotide-binding</keyword>
<name>X1I677_9ZZZZ</name>
<accession>X1I677</accession>
<dbReference type="GO" id="GO:0005524">
    <property type="term" value="F:ATP binding"/>
    <property type="evidence" value="ECO:0007669"/>
    <property type="project" value="UniProtKB-KW"/>
</dbReference>
<evidence type="ECO:0000256" key="6">
    <source>
        <dbReference type="ARBA" id="ARBA00023012"/>
    </source>
</evidence>
<dbReference type="PANTHER" id="PTHR43065">
    <property type="entry name" value="SENSOR HISTIDINE KINASE"/>
    <property type="match status" value="1"/>
</dbReference>
<dbReference type="Pfam" id="PF02518">
    <property type="entry name" value="HATPase_c"/>
    <property type="match status" value="1"/>
</dbReference>
<keyword evidence="2" id="KW-0808">Transferase</keyword>
<dbReference type="EMBL" id="BARU01020787">
    <property type="protein sequence ID" value="GAH53048.1"/>
    <property type="molecule type" value="Genomic_DNA"/>
</dbReference>
<dbReference type="AlphaFoldDB" id="X1I677"/>
<evidence type="ECO:0000256" key="4">
    <source>
        <dbReference type="ARBA" id="ARBA00022777"/>
    </source>
</evidence>
<evidence type="ECO:0000313" key="8">
    <source>
        <dbReference type="EMBL" id="GAH53048.1"/>
    </source>
</evidence>
<reference evidence="8" key="1">
    <citation type="journal article" date="2014" name="Front. Microbiol.">
        <title>High frequency of phylogenetically diverse reductive dehalogenase-homologous genes in deep subseafloor sedimentary metagenomes.</title>
        <authorList>
            <person name="Kawai M."/>
            <person name="Futagami T."/>
            <person name="Toyoda A."/>
            <person name="Takaki Y."/>
            <person name="Nishi S."/>
            <person name="Hori S."/>
            <person name="Arai W."/>
            <person name="Tsubouchi T."/>
            <person name="Morono Y."/>
            <person name="Uchiyama I."/>
            <person name="Ito T."/>
            <person name="Fujiyama A."/>
            <person name="Inagaki F."/>
            <person name="Takami H."/>
        </authorList>
    </citation>
    <scope>NUCLEOTIDE SEQUENCE</scope>
    <source>
        <strain evidence="8">Expedition CK06-06</strain>
    </source>
</reference>
<gene>
    <name evidence="8" type="ORF">S03H2_34090</name>
</gene>
<dbReference type="GO" id="GO:0016301">
    <property type="term" value="F:kinase activity"/>
    <property type="evidence" value="ECO:0007669"/>
    <property type="project" value="UniProtKB-KW"/>
</dbReference>
<evidence type="ECO:0000256" key="1">
    <source>
        <dbReference type="ARBA" id="ARBA00022553"/>
    </source>
</evidence>
<keyword evidence="1" id="KW-0597">Phosphoprotein</keyword>
<dbReference type="PROSITE" id="PS50109">
    <property type="entry name" value="HIS_KIN"/>
    <property type="match status" value="1"/>
</dbReference>
<evidence type="ECO:0000256" key="2">
    <source>
        <dbReference type="ARBA" id="ARBA00022679"/>
    </source>
</evidence>
<dbReference type="SMART" id="SM00387">
    <property type="entry name" value="HATPase_c"/>
    <property type="match status" value="1"/>
</dbReference>
<dbReference type="InterPro" id="IPR036890">
    <property type="entry name" value="HATPase_C_sf"/>
</dbReference>
<dbReference type="GO" id="GO:0000160">
    <property type="term" value="P:phosphorelay signal transduction system"/>
    <property type="evidence" value="ECO:0007669"/>
    <property type="project" value="UniProtKB-KW"/>
</dbReference>
<dbReference type="PRINTS" id="PR00344">
    <property type="entry name" value="BCTRLSENSOR"/>
</dbReference>
<dbReference type="Gene3D" id="3.30.565.10">
    <property type="entry name" value="Histidine kinase-like ATPase, C-terminal domain"/>
    <property type="match status" value="1"/>
</dbReference>
<dbReference type="PANTHER" id="PTHR43065:SF10">
    <property type="entry name" value="PEROXIDE STRESS-ACTIVATED HISTIDINE KINASE MAK3"/>
    <property type="match status" value="1"/>
</dbReference>
<evidence type="ECO:0000259" key="7">
    <source>
        <dbReference type="PROSITE" id="PS50109"/>
    </source>
</evidence>
<dbReference type="InterPro" id="IPR003594">
    <property type="entry name" value="HATPase_dom"/>
</dbReference>
<sequence>MFTLTITTERVEDIIKASFADDGPGISKENLGHLFDPFFTTKEVGKGTGLGLSICHGIITEHGGRIYAESKLGKGATFVVELPITTDKKGTVE</sequence>
<feature type="domain" description="Histidine kinase" evidence="7">
    <location>
        <begin position="1"/>
        <end position="86"/>
    </location>
</feature>
<evidence type="ECO:0000256" key="5">
    <source>
        <dbReference type="ARBA" id="ARBA00022840"/>
    </source>
</evidence>
<dbReference type="InterPro" id="IPR004358">
    <property type="entry name" value="Sig_transdc_His_kin-like_C"/>
</dbReference>